<feature type="transmembrane region" description="Helical" evidence="7">
    <location>
        <begin position="390"/>
        <end position="407"/>
    </location>
</feature>
<gene>
    <name evidence="9" type="ORF">C176_17176</name>
</gene>
<dbReference type="EMBL" id="ASQA01000035">
    <property type="protein sequence ID" value="ETT81925.1"/>
    <property type="molecule type" value="Genomic_DNA"/>
</dbReference>
<feature type="transmembrane region" description="Helical" evidence="7">
    <location>
        <begin position="181"/>
        <end position="203"/>
    </location>
</feature>
<feature type="transmembrane region" description="Helical" evidence="7">
    <location>
        <begin position="328"/>
        <end position="346"/>
    </location>
</feature>
<feature type="transmembrane region" description="Helical" evidence="7">
    <location>
        <begin position="63"/>
        <end position="84"/>
    </location>
</feature>
<feature type="transmembrane region" description="Helical" evidence="7">
    <location>
        <begin position="96"/>
        <end position="114"/>
    </location>
</feature>
<feature type="transmembrane region" description="Helical" evidence="7">
    <location>
        <begin position="265"/>
        <end position="288"/>
    </location>
</feature>
<dbReference type="eggNOG" id="COG2814">
    <property type="taxonomic scope" value="Bacteria"/>
</dbReference>
<keyword evidence="6 7" id="KW-0472">Membrane</keyword>
<feature type="transmembrane region" description="Helical" evidence="7">
    <location>
        <begin position="231"/>
        <end position="253"/>
    </location>
</feature>
<feature type="transmembrane region" description="Helical" evidence="7">
    <location>
        <begin position="153"/>
        <end position="175"/>
    </location>
</feature>
<keyword evidence="10" id="KW-1185">Reference proteome</keyword>
<evidence type="ECO:0000256" key="5">
    <source>
        <dbReference type="ARBA" id="ARBA00022989"/>
    </source>
</evidence>
<evidence type="ECO:0000256" key="1">
    <source>
        <dbReference type="ARBA" id="ARBA00004651"/>
    </source>
</evidence>
<dbReference type="Gene3D" id="1.20.1250.20">
    <property type="entry name" value="MFS general substrate transporter like domains"/>
    <property type="match status" value="2"/>
</dbReference>
<dbReference type="PANTHER" id="PTHR43414">
    <property type="entry name" value="MULTIDRUG RESISTANCE PROTEIN MDTG"/>
    <property type="match status" value="1"/>
</dbReference>
<accession>W4EMY8</accession>
<name>W4EMY8_9BACL</name>
<evidence type="ECO:0000256" key="2">
    <source>
        <dbReference type="ARBA" id="ARBA00022448"/>
    </source>
</evidence>
<feature type="transmembrane region" description="Helical" evidence="7">
    <location>
        <begin position="300"/>
        <end position="322"/>
    </location>
</feature>
<evidence type="ECO:0000313" key="10">
    <source>
        <dbReference type="Proteomes" id="UP000019062"/>
    </source>
</evidence>
<evidence type="ECO:0000256" key="4">
    <source>
        <dbReference type="ARBA" id="ARBA00022692"/>
    </source>
</evidence>
<keyword evidence="3" id="KW-1003">Cell membrane</keyword>
<dbReference type="SUPFAM" id="SSF103473">
    <property type="entry name" value="MFS general substrate transporter"/>
    <property type="match status" value="1"/>
</dbReference>
<dbReference type="PATRIC" id="fig|1227360.4.peg.3492"/>
<keyword evidence="5 7" id="KW-1133">Transmembrane helix</keyword>
<dbReference type="InterPro" id="IPR011701">
    <property type="entry name" value="MFS"/>
</dbReference>
<comment type="subcellular location">
    <subcellularLocation>
        <location evidence="1">Cell membrane</location>
        <topology evidence="1">Multi-pass membrane protein</topology>
    </subcellularLocation>
</comment>
<reference evidence="9 10" key="1">
    <citation type="journal article" date="2014" name="BMC Genomics">
        <title>Genomic comparison of sporeforming bacilli isolated from milk.</title>
        <authorList>
            <person name="Moreno Switt A.I."/>
            <person name="Andrus A.D."/>
            <person name="Ranieri M.L."/>
            <person name="Orsi R.H."/>
            <person name="Ivy R."/>
            <person name="den Bakker H.C."/>
            <person name="Martin N.H."/>
            <person name="Wiedmann M."/>
            <person name="Boor K.J."/>
        </authorList>
    </citation>
    <scope>NUCLEOTIDE SEQUENCE [LARGE SCALE GENOMIC DNA]</scope>
    <source>
        <strain evidence="9 10">FSL R5-213</strain>
    </source>
</reference>
<dbReference type="Pfam" id="PF07690">
    <property type="entry name" value="MFS_1"/>
    <property type="match status" value="1"/>
</dbReference>
<comment type="caution">
    <text evidence="9">The sequence shown here is derived from an EMBL/GenBank/DDBJ whole genome shotgun (WGS) entry which is preliminary data.</text>
</comment>
<dbReference type="Proteomes" id="UP000019062">
    <property type="component" value="Unassembled WGS sequence"/>
</dbReference>
<dbReference type="AlphaFoldDB" id="W4EMY8"/>
<dbReference type="InterPro" id="IPR036259">
    <property type="entry name" value="MFS_trans_sf"/>
</dbReference>
<feature type="transmembrane region" description="Helical" evidence="7">
    <location>
        <begin position="27"/>
        <end position="51"/>
    </location>
</feature>
<feature type="transmembrane region" description="Helical" evidence="7">
    <location>
        <begin position="120"/>
        <end position="141"/>
    </location>
</feature>
<evidence type="ECO:0000259" key="8">
    <source>
        <dbReference type="PROSITE" id="PS50850"/>
    </source>
</evidence>
<proteinExistence type="predicted"/>
<sequence length="421" mass="46422">MLYTTNRPNNTAKESAHMNPQQKRNFIIIWFANLLVAGTTTMIMPFLSLYIETMGNFTESYVQKWAGLIFGATFVSAFLMSPIWGRVADKYGYKPILIINGFGISISIFFMGHVQSVEQFFLLRLFMGIVTGFIPTSLAFISRQTPKEIAGKTLGTLQMGSVTGTLFGPVVGGLLADEFGFQYTFIITAISIATAALLIIFGVREIQKVKKKNAIVYSRIAVLKGIFHHRLLFNVMMITSLIQIGNFSIQPLLSLYVSDLTTSGQVAFLAGLTFSAAGVGNLLFARFWGRLGDQIGYEKVLTILLAIAVVFIIPQAFVTSLWQLMGLRLLFGIAVGGLIPTTTALIRREAPIDIQGEVMGYNTSFRFLGNIIGPTFGGIVSGFIGISSVFYVTGSLFLIAFILLKWTRKYPKQHLEDILES</sequence>
<keyword evidence="4 7" id="KW-0812">Transmembrane</keyword>
<evidence type="ECO:0000256" key="7">
    <source>
        <dbReference type="SAM" id="Phobius"/>
    </source>
</evidence>
<keyword evidence="2" id="KW-0813">Transport</keyword>
<dbReference type="GO" id="GO:0005886">
    <property type="term" value="C:plasma membrane"/>
    <property type="evidence" value="ECO:0007669"/>
    <property type="project" value="UniProtKB-SubCell"/>
</dbReference>
<dbReference type="GO" id="GO:0022857">
    <property type="term" value="F:transmembrane transporter activity"/>
    <property type="evidence" value="ECO:0007669"/>
    <property type="project" value="InterPro"/>
</dbReference>
<dbReference type="PROSITE" id="PS50850">
    <property type="entry name" value="MFS"/>
    <property type="match status" value="1"/>
</dbReference>
<protein>
    <submittedName>
        <fullName evidence="9">Putative multi-drug resistance efflux pump</fullName>
    </submittedName>
</protein>
<evidence type="ECO:0000313" key="9">
    <source>
        <dbReference type="EMBL" id="ETT81925.1"/>
    </source>
</evidence>
<evidence type="ECO:0000256" key="6">
    <source>
        <dbReference type="ARBA" id="ARBA00023136"/>
    </source>
</evidence>
<dbReference type="InterPro" id="IPR020846">
    <property type="entry name" value="MFS_dom"/>
</dbReference>
<organism evidence="9 10">
    <name type="scientific">Viridibacillus arenosi FSL R5-213</name>
    <dbReference type="NCBI Taxonomy" id="1227360"/>
    <lineage>
        <taxon>Bacteria</taxon>
        <taxon>Bacillati</taxon>
        <taxon>Bacillota</taxon>
        <taxon>Bacilli</taxon>
        <taxon>Bacillales</taxon>
        <taxon>Caryophanaceae</taxon>
        <taxon>Viridibacillus</taxon>
    </lineage>
</organism>
<dbReference type="PANTHER" id="PTHR43414:SF3">
    <property type="entry name" value="LMO2377 PROTEIN"/>
    <property type="match status" value="1"/>
</dbReference>
<feature type="domain" description="Major facilitator superfamily (MFS) profile" evidence="8">
    <location>
        <begin position="25"/>
        <end position="412"/>
    </location>
</feature>
<feature type="transmembrane region" description="Helical" evidence="7">
    <location>
        <begin position="367"/>
        <end position="384"/>
    </location>
</feature>
<evidence type="ECO:0000256" key="3">
    <source>
        <dbReference type="ARBA" id="ARBA00022475"/>
    </source>
</evidence>